<feature type="domain" description="BT-3987-like N-terminal" evidence="1">
    <location>
        <begin position="65"/>
        <end position="161"/>
    </location>
</feature>
<dbReference type="Pfam" id="PF08522">
    <property type="entry name" value="BT_3987-like_N"/>
    <property type="match status" value="1"/>
</dbReference>
<dbReference type="AlphaFoldDB" id="A0A1J5TGQ5"/>
<protein>
    <recommendedName>
        <fullName evidence="1">BT-3987-like N-terminal domain-containing protein</fullName>
    </recommendedName>
</protein>
<dbReference type="InterPro" id="IPR013728">
    <property type="entry name" value="BT_3987-like_N"/>
</dbReference>
<evidence type="ECO:0000313" key="2">
    <source>
        <dbReference type="EMBL" id="OIR12892.1"/>
    </source>
</evidence>
<evidence type="ECO:0000259" key="1">
    <source>
        <dbReference type="Pfam" id="PF08522"/>
    </source>
</evidence>
<gene>
    <name evidence="2" type="ORF">GALL_59590</name>
</gene>
<organism evidence="2">
    <name type="scientific">mine drainage metagenome</name>
    <dbReference type="NCBI Taxonomy" id="410659"/>
    <lineage>
        <taxon>unclassified sequences</taxon>
        <taxon>metagenomes</taxon>
        <taxon>ecological metagenomes</taxon>
    </lineage>
</organism>
<dbReference type="EMBL" id="MLJW01000016">
    <property type="protein sequence ID" value="OIR12892.1"/>
    <property type="molecule type" value="Genomic_DNA"/>
</dbReference>
<dbReference type="Gene3D" id="2.60.40.1740">
    <property type="entry name" value="hypothetical protein (bacova_03559)"/>
    <property type="match status" value="1"/>
</dbReference>
<reference evidence="2" key="1">
    <citation type="submission" date="2016-10" db="EMBL/GenBank/DDBJ databases">
        <title>Sequence of Gallionella enrichment culture.</title>
        <authorList>
            <person name="Poehlein A."/>
            <person name="Muehling M."/>
            <person name="Daniel R."/>
        </authorList>
    </citation>
    <scope>NUCLEOTIDE SEQUENCE</scope>
</reference>
<accession>A0A1J5TGQ5</accession>
<sequence length="319" mass="33652">MKNTKIKILMVGLVTIILVSCLKQGTMNTDPANSNNVIEFANTGDNLVSNGGVPGFYTDLGSVAAGASKTFNINVHYAGVGKAPSDITVTLAIDAATLASYNANNGTNKVTPPATVYSFPTSVIIKAGTSQTTVSATITVSPDFDFNKAYGIPIKITNVSSGTISANYGTVVYSFGVRNIYDGAYTQTGTMVDLANGGLHGYYPNSVGLQTSGATQVQVYDNTIGGVYHAILSGTSLSYYGAFGVVFNFDANNNVISVVNNYGQPASNGRYAQIDPTGVNKWDPATKTLKVKYFMYQPSVVPVGPRVTFDETYTYTGVR</sequence>
<dbReference type="PROSITE" id="PS51257">
    <property type="entry name" value="PROKAR_LIPOPROTEIN"/>
    <property type="match status" value="1"/>
</dbReference>
<comment type="caution">
    <text evidence="2">The sequence shown here is derived from an EMBL/GenBank/DDBJ whole genome shotgun (WGS) entry which is preliminary data.</text>
</comment>
<proteinExistence type="predicted"/>
<name>A0A1J5TGQ5_9ZZZZ</name>